<comment type="caution">
    <text evidence="2">The sequence shown here is derived from an EMBL/GenBank/DDBJ whole genome shotgun (WGS) entry which is preliminary data.</text>
</comment>
<gene>
    <name evidence="2" type="ORF">BURMUCGD2_4379</name>
</gene>
<dbReference type="EMBL" id="ACFC01000001">
    <property type="protein sequence ID" value="EEE09007.1"/>
    <property type="molecule type" value="Genomic_DNA"/>
</dbReference>
<feature type="compositionally biased region" description="Polar residues" evidence="1">
    <location>
        <begin position="96"/>
        <end position="109"/>
    </location>
</feature>
<evidence type="ECO:0000313" key="3">
    <source>
        <dbReference type="Proteomes" id="UP000004535"/>
    </source>
</evidence>
<dbReference type="AlphaFoldDB" id="B9BHE4"/>
<reference evidence="2 3" key="1">
    <citation type="journal article" date="2012" name="J. Bacteriol.">
        <title>Draft Genome Sequence Determination for Cystic Fibrosis and Chronic Granulomatous Disease Burkholderia multivorans Isolates.</title>
        <authorList>
            <person name="Varga J.J."/>
            <person name="Losada L."/>
            <person name="Zelazny A.M."/>
            <person name="Brinkac L."/>
            <person name="Harkins D."/>
            <person name="Radune D."/>
            <person name="Hostetler J."/>
            <person name="Sampaio E.P."/>
            <person name="Ronning C.M."/>
            <person name="Nierman W.C."/>
            <person name="Greenberg D.E."/>
            <person name="Holland S.M."/>
            <person name="Goldberg J.B."/>
        </authorList>
    </citation>
    <scope>NUCLEOTIDE SEQUENCE [LARGE SCALE GENOMIC DNA]</scope>
    <source>
        <strain evidence="2 3">CGD2</strain>
    </source>
</reference>
<dbReference type="SUPFAM" id="SSF51735">
    <property type="entry name" value="NAD(P)-binding Rossmann-fold domains"/>
    <property type="match status" value="1"/>
</dbReference>
<protein>
    <submittedName>
        <fullName evidence="2">Sex determination protein tasselseed-2</fullName>
    </submittedName>
</protein>
<proteinExistence type="predicted"/>
<dbReference type="InterPro" id="IPR002347">
    <property type="entry name" value="SDR_fam"/>
</dbReference>
<feature type="region of interest" description="Disordered" evidence="1">
    <location>
        <begin position="80"/>
        <end position="119"/>
    </location>
</feature>
<organism evidence="2 3">
    <name type="scientific">Burkholderia multivorans CGD2</name>
    <dbReference type="NCBI Taxonomy" id="513052"/>
    <lineage>
        <taxon>Bacteria</taxon>
        <taxon>Pseudomonadati</taxon>
        <taxon>Pseudomonadota</taxon>
        <taxon>Betaproteobacteria</taxon>
        <taxon>Burkholderiales</taxon>
        <taxon>Burkholderiaceae</taxon>
        <taxon>Burkholderia</taxon>
        <taxon>Burkholderia cepacia complex</taxon>
    </lineage>
</organism>
<dbReference type="Proteomes" id="UP000004535">
    <property type="component" value="Unassembled WGS sequence"/>
</dbReference>
<dbReference type="Gene3D" id="3.40.50.720">
    <property type="entry name" value="NAD(P)-binding Rossmann-like Domain"/>
    <property type="match status" value="1"/>
</dbReference>
<dbReference type="Pfam" id="PF00106">
    <property type="entry name" value="adh_short"/>
    <property type="match status" value="1"/>
</dbReference>
<evidence type="ECO:0000256" key="1">
    <source>
        <dbReference type="SAM" id="MobiDB-lite"/>
    </source>
</evidence>
<sequence>MKQFEGKVAIVTGGTQGLGAAIETLFAQRGARGIVFCGRSVERGEGACEREFGTAVTFVAADLARVEDCRAVIAAAAEPPAKSTRSSMLRRRRIAAQSSTPHPSASIESSPPMCERRFF</sequence>
<dbReference type="InterPro" id="IPR036291">
    <property type="entry name" value="NAD(P)-bd_dom_sf"/>
</dbReference>
<accession>B9BHE4</accession>
<evidence type="ECO:0000313" key="2">
    <source>
        <dbReference type="EMBL" id="EEE09007.1"/>
    </source>
</evidence>
<name>B9BHE4_9BURK</name>